<evidence type="ECO:0000313" key="2">
    <source>
        <dbReference type="Proteomes" id="UP000494117"/>
    </source>
</evidence>
<evidence type="ECO:0008006" key="3">
    <source>
        <dbReference type="Google" id="ProtNLM"/>
    </source>
</evidence>
<reference evidence="1 2" key="1">
    <citation type="submission" date="2020-04" db="EMBL/GenBank/DDBJ databases">
        <authorList>
            <person name="De Canck E."/>
        </authorList>
    </citation>
    <scope>NUCLEOTIDE SEQUENCE [LARGE SCALE GENOMIC DNA]</scope>
    <source>
        <strain evidence="1 2">LMG 26858</strain>
    </source>
</reference>
<evidence type="ECO:0000313" key="1">
    <source>
        <dbReference type="EMBL" id="CAB3854963.1"/>
    </source>
</evidence>
<protein>
    <recommendedName>
        <fullName evidence="3">Tip attachment protein J domain-containing protein</fullName>
    </recommendedName>
</protein>
<name>A0A6S7CMZ6_9BURK</name>
<gene>
    <name evidence="1" type="ORF">LMG26858_01914</name>
</gene>
<dbReference type="EMBL" id="CADILG010000010">
    <property type="protein sequence ID" value="CAB3854963.1"/>
    <property type="molecule type" value="Genomic_DNA"/>
</dbReference>
<dbReference type="RefSeq" id="WP_175206808.1">
    <property type="nucleotide sequence ID" value="NZ_CADILG010000010.1"/>
</dbReference>
<sequence>MIVVHLFRAPDQEKKTYYVNDLLSFLISELGPKFPPGSRITDMATGTNVTPKSQEDVLALRALPGPFVVEVSPGEVGFWTALAVALATSTASMILTSIFAKEPPNATARNVQQESPNNGLSERVNSVRVNGRVPDIYGQVRSTPDLLSPPYKIFENHVEKEVAFMCIGRGAYDVHDVRDDTTMVSEIAGASVEVYAPFTSPNSGDAPQLRIGNVIGLPVITAKRVNSVNGQVLQPQDFGSVVRRGMIFKSPNQVISQDPDIDFADLFIPGDNVQIQNAVQTQGTYSFTPAGGATFRSENSAAPAWGEIDFSGDHTANWSAGQIVTVSNGYVTWTDHTGGDADEPYTASSNVTAIYGIVSVSYVPVPGVTRLRLDVSLNSSAWGAFKVAPNPVTGSPTLTRPSDTVQFDLSGQYVVTTVTSSLLTLNNPALVNPDWTVMETSFGGESSVLTPTLTTTGERWSGWFAVEAIQPITRIIANVVALNGLYKDNGRQQYRRDVVYRVEGQRLDESGDPTGPVLNFERTIVGSAVSRSTRADTLDVGLAGDLSTRWRFRARRITDSDTDFEGSVVDEIKWRDLYACSSVAQEDFGDVTTVQAVMFATDGALAIKERKLNALVTRRLPRRIQGSTFTTGLFATRSVADILSAVCLDPQIGNRPKEEIDFDNFYQVEADIVSYFGVDVAQFNYTIDSDNLSFEETVSMIAEAVFCRAYRRGSVIRLFFERENENSAILFNHRNKLPGSEQRTEGSPVENDGIEYQWINPANDAAETIYLPVDRSAVNPKRVESVGVRIEAQAKIHAYREWNKLQYQDVLTEFDALPEANLLTISERILCADNTRAGSQDGEIVSVDTSNPLLVGLSQPFDWGDPGPFRIFLQNTDGQVESIAVQSGGGARLALLAHAPRTPIVLRGVGYNPTAYILGKGDSPRQAQPFLITEKGVPNDDGTIPLTAINYDARYYQNDLDFA</sequence>
<dbReference type="Proteomes" id="UP000494117">
    <property type="component" value="Unassembled WGS sequence"/>
</dbReference>
<accession>A0A6S7CMZ6</accession>
<organism evidence="1 2">
    <name type="scientific">Achromobacter anxifer</name>
    <dbReference type="NCBI Taxonomy" id="1287737"/>
    <lineage>
        <taxon>Bacteria</taxon>
        <taxon>Pseudomonadati</taxon>
        <taxon>Pseudomonadota</taxon>
        <taxon>Betaproteobacteria</taxon>
        <taxon>Burkholderiales</taxon>
        <taxon>Alcaligenaceae</taxon>
        <taxon>Achromobacter</taxon>
    </lineage>
</organism>
<keyword evidence="2" id="KW-1185">Reference proteome</keyword>
<dbReference type="AlphaFoldDB" id="A0A6S7CMZ6"/>
<dbReference type="NCBIfam" id="NF040662">
    <property type="entry name" value="attach_TipJ_rel"/>
    <property type="match status" value="1"/>
</dbReference>
<proteinExistence type="predicted"/>